<protein>
    <submittedName>
        <fullName evidence="2">Uncharacterized protein</fullName>
    </submittedName>
</protein>
<accession>A0ABM9HXE5</accession>
<feature type="region of interest" description="Disordered" evidence="1">
    <location>
        <begin position="1"/>
        <end position="22"/>
    </location>
</feature>
<dbReference type="Proteomes" id="UP001162030">
    <property type="component" value="Chromosome"/>
</dbReference>
<evidence type="ECO:0000313" key="2">
    <source>
        <dbReference type="EMBL" id="CAI8748777.1"/>
    </source>
</evidence>
<keyword evidence="3" id="KW-1185">Reference proteome</keyword>
<organism evidence="2 3">
    <name type="scientific">Methylocaldum szegediense</name>
    <dbReference type="NCBI Taxonomy" id="73780"/>
    <lineage>
        <taxon>Bacteria</taxon>
        <taxon>Pseudomonadati</taxon>
        <taxon>Pseudomonadota</taxon>
        <taxon>Gammaproteobacteria</taxon>
        <taxon>Methylococcales</taxon>
        <taxon>Methylococcaceae</taxon>
        <taxon>Methylocaldum</taxon>
    </lineage>
</organism>
<name>A0ABM9HXE5_9GAMM</name>
<reference evidence="2 3" key="1">
    <citation type="submission" date="2023-03" db="EMBL/GenBank/DDBJ databases">
        <authorList>
            <person name="Pearce D."/>
        </authorList>
    </citation>
    <scope>NUCLEOTIDE SEQUENCE [LARGE SCALE GENOMIC DNA]</scope>
    <source>
        <strain evidence="2">Msz</strain>
    </source>
</reference>
<dbReference type="EMBL" id="OX458333">
    <property type="protein sequence ID" value="CAI8748777.1"/>
    <property type="molecule type" value="Genomic_DNA"/>
</dbReference>
<evidence type="ECO:0000313" key="3">
    <source>
        <dbReference type="Proteomes" id="UP001162030"/>
    </source>
</evidence>
<gene>
    <name evidence="2" type="ORF">MSZNOR_0607</name>
</gene>
<sequence>MPPDEPRQEYLPANPPRPQQRRIKLATLRDVQREMARVYRDMRNGRLDPSDGTKLTYTLATLGKLIETGELERRVEALELQQERNRCES</sequence>
<dbReference type="RefSeq" id="WP_202901149.1">
    <property type="nucleotide sequence ID" value="NZ_OX458333.1"/>
</dbReference>
<evidence type="ECO:0000256" key="1">
    <source>
        <dbReference type="SAM" id="MobiDB-lite"/>
    </source>
</evidence>
<proteinExistence type="predicted"/>